<sequence length="404" mass="44321">MQRFIRPVVRIGIRPPCPVRPIRPIHTTRPIHAKYERFGGRLPPPGFEPPRSQGPGKGFINSNNPIVLRLKRRFGGDRGLVIAGVGLGGATIYYIAHLERVPETGRLRFIDVSEDQETAMGLQVQQETLAQYQGALLSPHHPTSRRVREVARRVVEANGLGKMKEAGLMEALPKISIWGGAEEEGLFGGGEGQATLSRGGERRKDIEWEVYVIKDDATKNAFVLPGGKIFVFTGILPVCKNDDGLASVLGHEVAHQVARHSAERMSSLKVLFVLGYVLEALGLDMGVSRLLLTFLLQLPNSRKAESEADHIGVQLMARACFDPRESTRMWTRMSESEKGSGGGGVANVDFLSTHPANAKRIKALEKWMSEALDVRAASPCGDSTSQFEAFREHLPLGQTGRVWG</sequence>
<protein>
    <recommendedName>
        <fullName evidence="9">Peptidase M48 domain-containing protein</fullName>
    </recommendedName>
</protein>
<comment type="similarity">
    <text evidence="6">Belongs to the peptidase M48 family.</text>
</comment>
<evidence type="ECO:0000256" key="3">
    <source>
        <dbReference type="ARBA" id="ARBA00022801"/>
    </source>
</evidence>
<evidence type="ECO:0000256" key="2">
    <source>
        <dbReference type="ARBA" id="ARBA00022723"/>
    </source>
</evidence>
<evidence type="ECO:0000256" key="4">
    <source>
        <dbReference type="ARBA" id="ARBA00022833"/>
    </source>
</evidence>
<evidence type="ECO:0000313" key="10">
    <source>
        <dbReference type="EMBL" id="GHJ85945.1"/>
    </source>
</evidence>
<keyword evidence="1 6" id="KW-0645">Protease</keyword>
<evidence type="ECO:0000256" key="1">
    <source>
        <dbReference type="ARBA" id="ARBA00022670"/>
    </source>
</evidence>
<feature type="transmembrane region" description="Helical" evidence="8">
    <location>
        <begin position="79"/>
        <end position="96"/>
    </location>
</feature>
<keyword evidence="5 6" id="KW-0482">Metalloprotease</keyword>
<dbReference type="AlphaFoldDB" id="A0A8H3YDY0"/>
<keyword evidence="3 6" id="KW-0378">Hydrolase</keyword>
<gene>
    <name evidence="10" type="ORF">NliqN6_2347</name>
</gene>
<keyword evidence="11" id="KW-1185">Reference proteome</keyword>
<dbReference type="Pfam" id="PF01435">
    <property type="entry name" value="Peptidase_M48"/>
    <property type="match status" value="1"/>
</dbReference>
<evidence type="ECO:0000256" key="7">
    <source>
        <dbReference type="SAM" id="MobiDB-lite"/>
    </source>
</evidence>
<keyword evidence="4 6" id="KW-0862">Zinc</keyword>
<dbReference type="OrthoDB" id="7464992at2759"/>
<dbReference type="PANTHER" id="PTHR22726:SF1">
    <property type="entry name" value="METALLOENDOPEPTIDASE OMA1, MITOCHONDRIAL"/>
    <property type="match status" value="1"/>
</dbReference>
<comment type="caution">
    <text evidence="10">The sequence shown here is derived from an EMBL/GenBank/DDBJ whole genome shotgun (WGS) entry which is preliminary data.</text>
</comment>
<keyword evidence="8" id="KW-1133">Transmembrane helix</keyword>
<keyword evidence="2" id="KW-0479">Metal-binding</keyword>
<proteinExistence type="inferred from homology"/>
<dbReference type="GO" id="GO:0006515">
    <property type="term" value="P:protein quality control for misfolded or incompletely synthesized proteins"/>
    <property type="evidence" value="ECO:0007669"/>
    <property type="project" value="TreeGrafter"/>
</dbReference>
<name>A0A8H3YDY0_9TREE</name>
<evidence type="ECO:0000256" key="8">
    <source>
        <dbReference type="SAM" id="Phobius"/>
    </source>
</evidence>
<evidence type="ECO:0000259" key="9">
    <source>
        <dbReference type="Pfam" id="PF01435"/>
    </source>
</evidence>
<keyword evidence="8" id="KW-0472">Membrane</keyword>
<evidence type="ECO:0000256" key="5">
    <source>
        <dbReference type="ARBA" id="ARBA00023049"/>
    </source>
</evidence>
<dbReference type="InterPro" id="IPR001915">
    <property type="entry name" value="Peptidase_M48"/>
</dbReference>
<dbReference type="GO" id="GO:0004222">
    <property type="term" value="F:metalloendopeptidase activity"/>
    <property type="evidence" value="ECO:0007669"/>
    <property type="project" value="InterPro"/>
</dbReference>
<dbReference type="Gene3D" id="3.30.2010.10">
    <property type="entry name" value="Metalloproteases ('zincins'), catalytic domain"/>
    <property type="match status" value="1"/>
</dbReference>
<feature type="domain" description="Peptidase M48" evidence="9">
    <location>
        <begin position="205"/>
        <end position="367"/>
    </location>
</feature>
<dbReference type="GO" id="GO:0034982">
    <property type="term" value="P:mitochondrial protein processing"/>
    <property type="evidence" value="ECO:0007669"/>
    <property type="project" value="TreeGrafter"/>
</dbReference>
<dbReference type="PANTHER" id="PTHR22726">
    <property type="entry name" value="METALLOENDOPEPTIDASE OMA1"/>
    <property type="match status" value="1"/>
</dbReference>
<dbReference type="GO" id="GO:0046872">
    <property type="term" value="F:metal ion binding"/>
    <property type="evidence" value="ECO:0007669"/>
    <property type="project" value="UniProtKB-KW"/>
</dbReference>
<organism evidence="10 11">
    <name type="scientific">Naganishia liquefaciens</name>
    <dbReference type="NCBI Taxonomy" id="104408"/>
    <lineage>
        <taxon>Eukaryota</taxon>
        <taxon>Fungi</taxon>
        <taxon>Dikarya</taxon>
        <taxon>Basidiomycota</taxon>
        <taxon>Agaricomycotina</taxon>
        <taxon>Tremellomycetes</taxon>
        <taxon>Filobasidiales</taxon>
        <taxon>Filobasidiaceae</taxon>
        <taxon>Naganishia</taxon>
    </lineage>
</organism>
<dbReference type="GO" id="GO:0005743">
    <property type="term" value="C:mitochondrial inner membrane"/>
    <property type="evidence" value="ECO:0007669"/>
    <property type="project" value="TreeGrafter"/>
</dbReference>
<accession>A0A8H3YDY0</accession>
<dbReference type="Proteomes" id="UP000620104">
    <property type="component" value="Unassembled WGS sequence"/>
</dbReference>
<reference evidence="10" key="1">
    <citation type="submission" date="2020-07" db="EMBL/GenBank/DDBJ databases">
        <title>Draft Genome Sequence of a Deep-Sea Yeast, Naganishia (Cryptococcus) liquefaciens strain N6.</title>
        <authorList>
            <person name="Han Y.W."/>
            <person name="Kajitani R."/>
            <person name="Morimoto H."/>
            <person name="Parhat M."/>
            <person name="Tsubouchi H."/>
            <person name="Bakenova O."/>
            <person name="Ogata M."/>
            <person name="Argunhan B."/>
            <person name="Aoki R."/>
            <person name="Kajiwara S."/>
            <person name="Itoh T."/>
            <person name="Iwasaki H."/>
        </authorList>
    </citation>
    <scope>NUCLEOTIDE SEQUENCE</scope>
    <source>
        <strain evidence="10">N6</strain>
    </source>
</reference>
<keyword evidence="8" id="KW-0812">Transmembrane</keyword>
<feature type="region of interest" description="Disordered" evidence="7">
    <location>
        <begin position="36"/>
        <end position="60"/>
    </location>
</feature>
<evidence type="ECO:0000256" key="6">
    <source>
        <dbReference type="RuleBase" id="RU003983"/>
    </source>
</evidence>
<dbReference type="CDD" id="cd07331">
    <property type="entry name" value="M48C_Oma1_like"/>
    <property type="match status" value="1"/>
</dbReference>
<evidence type="ECO:0000313" key="11">
    <source>
        <dbReference type="Proteomes" id="UP000620104"/>
    </source>
</evidence>
<comment type="cofactor">
    <cofactor evidence="6">
        <name>Zn(2+)</name>
        <dbReference type="ChEBI" id="CHEBI:29105"/>
    </cofactor>
    <text evidence="6">Binds 1 zinc ion per subunit.</text>
</comment>
<dbReference type="EMBL" id="BLZA01000017">
    <property type="protein sequence ID" value="GHJ85945.1"/>
    <property type="molecule type" value="Genomic_DNA"/>
</dbReference>
<dbReference type="InterPro" id="IPR051156">
    <property type="entry name" value="Mito/Outer_Membr_Metalloprot"/>
</dbReference>